<dbReference type="AlphaFoldDB" id="A0A0C3CPB2"/>
<dbReference type="InterPro" id="IPR002885">
    <property type="entry name" value="PPR_rpt"/>
</dbReference>
<organism evidence="2 3">
    <name type="scientific">Hebeloma cylindrosporum</name>
    <dbReference type="NCBI Taxonomy" id="76867"/>
    <lineage>
        <taxon>Eukaryota</taxon>
        <taxon>Fungi</taxon>
        <taxon>Dikarya</taxon>
        <taxon>Basidiomycota</taxon>
        <taxon>Agaricomycotina</taxon>
        <taxon>Agaricomycetes</taxon>
        <taxon>Agaricomycetidae</taxon>
        <taxon>Agaricales</taxon>
        <taxon>Agaricineae</taxon>
        <taxon>Hymenogastraceae</taxon>
        <taxon>Hebeloma</taxon>
    </lineage>
</organism>
<sequence>MLAERLRTLGSTTSVEDAWDAYVFLIDVIANNPAVYTNLPHIPFAHLHRLGRILASNRPKTHRQFLRLLSVLTYIKHCGGDLHQYEWNALVDHAGKGWRKTSPGDVSNAMNVFNNMLAGRLPGAKEYAPLHQELIDGPPMQPDIYTLTSLLTVAARAGDSTALRNISTLMGKAGLKPNRITHLALLRYFTLKQNLGGVRSTLQRMIRQGLELGLDGLNACIWAYGRCDRLDIVLMIFRLLRHNKFPEEYRGEGDVRDTAAKLAEEFIFVEPGIIPNEITYTTIIQTMSYHGHFRAAIDVFIDMLTINNEEQGAPLHRTDSGDLKPAPYNPTMSVYRAIFLGFSKHAVPPYRVIDQLEPNWTLDNLNGIFERFLALPKDANPTHSIFHIIMTAYDKATDGDLEVMRKTWEDLDERFGIVFSDNDPQSRLFRMKLRLFSPDKNSDP</sequence>
<gene>
    <name evidence="2" type="ORF">M413DRAFT_64956</name>
</gene>
<accession>A0A0C3CPB2</accession>
<reference evidence="3" key="2">
    <citation type="submission" date="2015-01" db="EMBL/GenBank/DDBJ databases">
        <title>Evolutionary Origins and Diversification of the Mycorrhizal Mutualists.</title>
        <authorList>
            <consortium name="DOE Joint Genome Institute"/>
            <consortium name="Mycorrhizal Genomics Consortium"/>
            <person name="Kohler A."/>
            <person name="Kuo A."/>
            <person name="Nagy L.G."/>
            <person name="Floudas D."/>
            <person name="Copeland A."/>
            <person name="Barry K.W."/>
            <person name="Cichocki N."/>
            <person name="Veneault-Fourrey C."/>
            <person name="LaButti K."/>
            <person name="Lindquist E.A."/>
            <person name="Lipzen A."/>
            <person name="Lundell T."/>
            <person name="Morin E."/>
            <person name="Murat C."/>
            <person name="Riley R."/>
            <person name="Ohm R."/>
            <person name="Sun H."/>
            <person name="Tunlid A."/>
            <person name="Henrissat B."/>
            <person name="Grigoriev I.V."/>
            <person name="Hibbett D.S."/>
            <person name="Martin F."/>
        </authorList>
    </citation>
    <scope>NUCLEOTIDE SEQUENCE [LARGE SCALE GENOMIC DNA]</scope>
    <source>
        <strain evidence="3">h7</strain>
    </source>
</reference>
<dbReference type="OrthoDB" id="1908178at2759"/>
<evidence type="ECO:0000313" key="2">
    <source>
        <dbReference type="EMBL" id="KIM45944.1"/>
    </source>
</evidence>
<protein>
    <recommendedName>
        <fullName evidence="4">Pentacotripeptide-repeat region of PRORP domain-containing protein</fullName>
    </recommendedName>
</protein>
<proteinExistence type="predicted"/>
<dbReference type="Pfam" id="PF13812">
    <property type="entry name" value="PPR_3"/>
    <property type="match status" value="1"/>
</dbReference>
<evidence type="ECO:0000313" key="3">
    <source>
        <dbReference type="Proteomes" id="UP000053424"/>
    </source>
</evidence>
<dbReference type="EMBL" id="KN831771">
    <property type="protein sequence ID" value="KIM45944.1"/>
    <property type="molecule type" value="Genomic_DNA"/>
</dbReference>
<name>A0A0C3CPB2_HEBCY</name>
<dbReference type="STRING" id="686832.A0A0C3CPB2"/>
<dbReference type="Gene3D" id="1.25.40.10">
    <property type="entry name" value="Tetratricopeptide repeat domain"/>
    <property type="match status" value="2"/>
</dbReference>
<dbReference type="Pfam" id="PF01535">
    <property type="entry name" value="PPR"/>
    <property type="match status" value="1"/>
</dbReference>
<reference evidence="2 3" key="1">
    <citation type="submission" date="2014-04" db="EMBL/GenBank/DDBJ databases">
        <authorList>
            <consortium name="DOE Joint Genome Institute"/>
            <person name="Kuo A."/>
            <person name="Gay G."/>
            <person name="Dore J."/>
            <person name="Kohler A."/>
            <person name="Nagy L.G."/>
            <person name="Floudas D."/>
            <person name="Copeland A."/>
            <person name="Barry K.W."/>
            <person name="Cichocki N."/>
            <person name="Veneault-Fourrey C."/>
            <person name="LaButti K."/>
            <person name="Lindquist E.A."/>
            <person name="Lipzen A."/>
            <person name="Lundell T."/>
            <person name="Morin E."/>
            <person name="Murat C."/>
            <person name="Sun H."/>
            <person name="Tunlid A."/>
            <person name="Henrissat B."/>
            <person name="Grigoriev I.V."/>
            <person name="Hibbett D.S."/>
            <person name="Martin F."/>
            <person name="Nordberg H.P."/>
            <person name="Cantor M.N."/>
            <person name="Hua S.X."/>
        </authorList>
    </citation>
    <scope>NUCLEOTIDE SEQUENCE [LARGE SCALE GENOMIC DNA]</scope>
    <source>
        <strain evidence="3">h7</strain>
    </source>
</reference>
<keyword evidence="1" id="KW-0677">Repeat</keyword>
<evidence type="ECO:0000256" key="1">
    <source>
        <dbReference type="ARBA" id="ARBA00022737"/>
    </source>
</evidence>
<dbReference type="InterPro" id="IPR050667">
    <property type="entry name" value="PPR-containing_protein"/>
</dbReference>
<dbReference type="HOGENOM" id="CLU_027583_0_0_1"/>
<evidence type="ECO:0008006" key="4">
    <source>
        <dbReference type="Google" id="ProtNLM"/>
    </source>
</evidence>
<dbReference type="PANTHER" id="PTHR47939">
    <property type="entry name" value="MEMBRANE-ASSOCIATED SALT-INDUCIBLE PROTEIN-LIKE"/>
    <property type="match status" value="1"/>
</dbReference>
<dbReference type="InterPro" id="IPR011990">
    <property type="entry name" value="TPR-like_helical_dom_sf"/>
</dbReference>
<keyword evidence="3" id="KW-1185">Reference proteome</keyword>
<dbReference type="PANTHER" id="PTHR47939:SF13">
    <property type="entry name" value="OS03G0201400 PROTEIN"/>
    <property type="match status" value="1"/>
</dbReference>
<dbReference type="Proteomes" id="UP000053424">
    <property type="component" value="Unassembled WGS sequence"/>
</dbReference>